<feature type="compositionally biased region" description="Basic residues" evidence="1">
    <location>
        <begin position="1"/>
        <end position="12"/>
    </location>
</feature>
<feature type="region of interest" description="Disordered" evidence="1">
    <location>
        <begin position="1"/>
        <end position="120"/>
    </location>
</feature>
<evidence type="ECO:0000313" key="3">
    <source>
        <dbReference type="Proteomes" id="UP001470230"/>
    </source>
</evidence>
<dbReference type="EMBL" id="JAPFFF010000023">
    <property type="protein sequence ID" value="KAK8852907.1"/>
    <property type="molecule type" value="Genomic_DNA"/>
</dbReference>
<feature type="compositionally biased region" description="Polar residues" evidence="1">
    <location>
        <begin position="34"/>
        <end position="43"/>
    </location>
</feature>
<gene>
    <name evidence="2" type="ORF">M9Y10_017900</name>
</gene>
<keyword evidence="3" id="KW-1185">Reference proteome</keyword>
<evidence type="ECO:0000256" key="1">
    <source>
        <dbReference type="SAM" id="MobiDB-lite"/>
    </source>
</evidence>
<protein>
    <submittedName>
        <fullName evidence="2">Uncharacterized protein</fullName>
    </submittedName>
</protein>
<reference evidence="2 3" key="1">
    <citation type="submission" date="2024-04" db="EMBL/GenBank/DDBJ databases">
        <title>Tritrichomonas musculus Genome.</title>
        <authorList>
            <person name="Alves-Ferreira E."/>
            <person name="Grigg M."/>
            <person name="Lorenzi H."/>
            <person name="Galac M."/>
        </authorList>
    </citation>
    <scope>NUCLEOTIDE SEQUENCE [LARGE SCALE GENOMIC DNA]</scope>
    <source>
        <strain evidence="2 3">EAF2021</strain>
    </source>
</reference>
<feature type="compositionally biased region" description="Acidic residues" evidence="1">
    <location>
        <begin position="111"/>
        <end position="120"/>
    </location>
</feature>
<feature type="compositionally biased region" description="Polar residues" evidence="1">
    <location>
        <begin position="98"/>
        <end position="110"/>
    </location>
</feature>
<evidence type="ECO:0000313" key="2">
    <source>
        <dbReference type="EMBL" id="KAK8852907.1"/>
    </source>
</evidence>
<dbReference type="Proteomes" id="UP001470230">
    <property type="component" value="Unassembled WGS sequence"/>
</dbReference>
<comment type="caution">
    <text evidence="2">The sequence shown here is derived from an EMBL/GenBank/DDBJ whole genome shotgun (WGS) entry which is preliminary data.</text>
</comment>
<proteinExistence type="predicted"/>
<sequence>MRKHSSRTHKSKEPRVTFSIPEDDYDARPIQENLPPNNDFSYDSQKPQKSSTSSLSSKFSKRWERVLSDESRYSYRYQEESQTPKASKDLSEIDDDSQSPASLESYNYENLQEEEVSDDFSDDLTRRINMIRSPSNQSAEAILQNINILYNRVHEICDKK</sequence>
<feature type="compositionally biased region" description="Low complexity" evidence="1">
    <location>
        <begin position="44"/>
        <end position="58"/>
    </location>
</feature>
<name>A0ABR2HUW8_9EUKA</name>
<feature type="compositionally biased region" description="Basic and acidic residues" evidence="1">
    <location>
        <begin position="61"/>
        <end position="79"/>
    </location>
</feature>
<organism evidence="2 3">
    <name type="scientific">Tritrichomonas musculus</name>
    <dbReference type="NCBI Taxonomy" id="1915356"/>
    <lineage>
        <taxon>Eukaryota</taxon>
        <taxon>Metamonada</taxon>
        <taxon>Parabasalia</taxon>
        <taxon>Tritrichomonadida</taxon>
        <taxon>Tritrichomonadidae</taxon>
        <taxon>Tritrichomonas</taxon>
    </lineage>
</organism>
<accession>A0ABR2HUW8</accession>